<dbReference type="AlphaFoldDB" id="A0A9D1NQF9"/>
<dbReference type="GO" id="GO:0005829">
    <property type="term" value="C:cytosol"/>
    <property type="evidence" value="ECO:0007669"/>
    <property type="project" value="TreeGrafter"/>
</dbReference>
<dbReference type="Pfam" id="PF02033">
    <property type="entry name" value="RBFA"/>
    <property type="match status" value="1"/>
</dbReference>
<dbReference type="PROSITE" id="PS01319">
    <property type="entry name" value="RBFA"/>
    <property type="match status" value="1"/>
</dbReference>
<comment type="caution">
    <text evidence="4">The sequence shown here is derived from an EMBL/GenBank/DDBJ whole genome shotgun (WGS) entry which is preliminary data.</text>
</comment>
<comment type="function">
    <text evidence="2">One of several proteins that assist in the late maturation steps of the functional core of the 30S ribosomal subunit. Associates with free 30S ribosomal subunits (but not with 30S subunits that are part of 70S ribosomes or polysomes). Required for efficient processing of 16S rRNA. May interact with the 5'-terminal helix region of 16S rRNA.</text>
</comment>
<comment type="similarity">
    <text evidence="2">Belongs to the RbfA family.</text>
</comment>
<reference evidence="4" key="1">
    <citation type="submission" date="2020-10" db="EMBL/GenBank/DDBJ databases">
        <authorList>
            <person name="Gilroy R."/>
        </authorList>
    </citation>
    <scope>NUCLEOTIDE SEQUENCE</scope>
    <source>
        <strain evidence="4">1370</strain>
    </source>
</reference>
<evidence type="ECO:0000256" key="2">
    <source>
        <dbReference type="HAMAP-Rule" id="MF_00003"/>
    </source>
</evidence>
<dbReference type="Proteomes" id="UP000823960">
    <property type="component" value="Unassembled WGS sequence"/>
</dbReference>
<reference evidence="4" key="2">
    <citation type="journal article" date="2021" name="PeerJ">
        <title>Extensive microbial diversity within the chicken gut microbiome revealed by metagenomics and culture.</title>
        <authorList>
            <person name="Gilroy R."/>
            <person name="Ravi A."/>
            <person name="Getino M."/>
            <person name="Pursley I."/>
            <person name="Horton D.L."/>
            <person name="Alikhan N.F."/>
            <person name="Baker D."/>
            <person name="Gharbi K."/>
            <person name="Hall N."/>
            <person name="Watson M."/>
            <person name="Adriaenssens E.M."/>
            <person name="Foster-Nyarko E."/>
            <person name="Jarju S."/>
            <person name="Secka A."/>
            <person name="Antonio M."/>
            <person name="Oren A."/>
            <person name="Chaudhuri R.R."/>
            <person name="La Ragione R."/>
            <person name="Hildebrand F."/>
            <person name="Pallen M.J."/>
        </authorList>
    </citation>
    <scope>NUCLEOTIDE SEQUENCE</scope>
    <source>
        <strain evidence="4">1370</strain>
    </source>
</reference>
<dbReference type="PANTHER" id="PTHR33515:SF1">
    <property type="entry name" value="RIBOSOME-BINDING FACTOR A, CHLOROPLASTIC-RELATED"/>
    <property type="match status" value="1"/>
</dbReference>
<dbReference type="InterPro" id="IPR023799">
    <property type="entry name" value="RbfA_dom_sf"/>
</dbReference>
<dbReference type="GO" id="GO:0030490">
    <property type="term" value="P:maturation of SSU-rRNA"/>
    <property type="evidence" value="ECO:0007669"/>
    <property type="project" value="UniProtKB-UniRule"/>
</dbReference>
<feature type="compositionally biased region" description="Acidic residues" evidence="3">
    <location>
        <begin position="118"/>
        <end position="133"/>
    </location>
</feature>
<accession>A0A9D1NQF9</accession>
<dbReference type="SUPFAM" id="SSF89919">
    <property type="entry name" value="Ribosome-binding factor A, RbfA"/>
    <property type="match status" value="1"/>
</dbReference>
<evidence type="ECO:0000313" key="4">
    <source>
        <dbReference type="EMBL" id="HIV10673.1"/>
    </source>
</evidence>
<dbReference type="PANTHER" id="PTHR33515">
    <property type="entry name" value="RIBOSOME-BINDING FACTOR A, CHLOROPLASTIC-RELATED"/>
    <property type="match status" value="1"/>
</dbReference>
<dbReference type="NCBIfam" id="TIGR00082">
    <property type="entry name" value="rbfA"/>
    <property type="match status" value="1"/>
</dbReference>
<organism evidence="4 5">
    <name type="scientific">Candidatus Faeciplasma avium</name>
    <dbReference type="NCBI Taxonomy" id="2840798"/>
    <lineage>
        <taxon>Bacteria</taxon>
        <taxon>Bacillati</taxon>
        <taxon>Bacillota</taxon>
        <taxon>Clostridia</taxon>
        <taxon>Eubacteriales</taxon>
        <taxon>Oscillospiraceae</taxon>
        <taxon>Oscillospiraceae incertae sedis</taxon>
        <taxon>Candidatus Faeciplasma</taxon>
    </lineage>
</organism>
<feature type="region of interest" description="Disordered" evidence="3">
    <location>
        <begin position="112"/>
        <end position="133"/>
    </location>
</feature>
<dbReference type="GO" id="GO:0043024">
    <property type="term" value="F:ribosomal small subunit binding"/>
    <property type="evidence" value="ECO:0007669"/>
    <property type="project" value="TreeGrafter"/>
</dbReference>
<keyword evidence="1 2" id="KW-0690">Ribosome biogenesis</keyword>
<dbReference type="EMBL" id="DVOL01000042">
    <property type="protein sequence ID" value="HIV10673.1"/>
    <property type="molecule type" value="Genomic_DNA"/>
</dbReference>
<proteinExistence type="inferred from homology"/>
<comment type="subunit">
    <text evidence="2">Monomer. Binds 30S ribosomal subunits, but not 50S ribosomal subunits or 70S ribosomes.</text>
</comment>
<protein>
    <recommendedName>
        <fullName evidence="2">Ribosome-binding factor A</fullName>
    </recommendedName>
</protein>
<sequence>MADYKSGRLASDITRIISGMLPRLKDPRIKDRLLTVVRVELTRDRSVARIYLSSLNGIGEAREAVKGLESAQGLIKREISGVLGIKKAPELRFIADDSSEYSARISRMLKELNLPGEDTVDPEPDSDTEEQDA</sequence>
<name>A0A9D1NQF9_9FIRM</name>
<keyword evidence="2" id="KW-0963">Cytoplasm</keyword>
<dbReference type="HAMAP" id="MF_00003">
    <property type="entry name" value="RbfA"/>
    <property type="match status" value="1"/>
</dbReference>
<gene>
    <name evidence="2 4" type="primary">rbfA</name>
    <name evidence="4" type="ORF">IAD28_03125</name>
</gene>
<dbReference type="InterPro" id="IPR020053">
    <property type="entry name" value="Ribosome-bd_factorA_CS"/>
</dbReference>
<comment type="subcellular location">
    <subcellularLocation>
        <location evidence="2">Cytoplasm</location>
    </subcellularLocation>
</comment>
<evidence type="ECO:0000256" key="3">
    <source>
        <dbReference type="SAM" id="MobiDB-lite"/>
    </source>
</evidence>
<dbReference type="InterPro" id="IPR015946">
    <property type="entry name" value="KH_dom-like_a/b"/>
</dbReference>
<dbReference type="InterPro" id="IPR000238">
    <property type="entry name" value="RbfA"/>
</dbReference>
<dbReference type="Gene3D" id="3.30.300.20">
    <property type="match status" value="1"/>
</dbReference>
<evidence type="ECO:0000256" key="1">
    <source>
        <dbReference type="ARBA" id="ARBA00022517"/>
    </source>
</evidence>
<evidence type="ECO:0000313" key="5">
    <source>
        <dbReference type="Proteomes" id="UP000823960"/>
    </source>
</evidence>